<name>A0A916UDK6_9BURK</name>
<sequence>MRELNLDQLRTLVSITDLGTFSAAATALHLAQPTVSLHISELEARVNAQLLVRGGRRVLPTAAGATLVERARRLLRDADDAVDAVKQQVEGRTGRVRLGTSTGVVVHLLPQVLDTMQRTYPDIDVEVNILGSSETMARLHQGSLEIGLVATPQPPSRELVLSHWRSDPMMAFLPARWAAPKRITPQWLAEKALIFNEPTTHMYELTMGWFAAAGYSPRARIELNYTEAMKSLVAAGYGAALLPLEHPGKVELHSEMQVLPLKPALMRHIGIAHRPHAVVDGATRNLLQILAGFMQHKAG</sequence>
<evidence type="ECO:0000256" key="3">
    <source>
        <dbReference type="ARBA" id="ARBA00023125"/>
    </source>
</evidence>
<dbReference type="InterPro" id="IPR036388">
    <property type="entry name" value="WH-like_DNA-bd_sf"/>
</dbReference>
<dbReference type="InterPro" id="IPR050950">
    <property type="entry name" value="HTH-type_LysR_regulators"/>
</dbReference>
<dbReference type="FunFam" id="1.10.10.10:FF:000001">
    <property type="entry name" value="LysR family transcriptional regulator"/>
    <property type="match status" value="1"/>
</dbReference>
<comment type="caution">
    <text evidence="6">The sequence shown here is derived from an EMBL/GenBank/DDBJ whole genome shotgun (WGS) entry which is preliminary data.</text>
</comment>
<dbReference type="PANTHER" id="PTHR30419">
    <property type="entry name" value="HTH-TYPE TRANSCRIPTIONAL REGULATOR YBHD"/>
    <property type="match status" value="1"/>
</dbReference>
<dbReference type="Pfam" id="PF00126">
    <property type="entry name" value="HTH_1"/>
    <property type="match status" value="1"/>
</dbReference>
<dbReference type="Proteomes" id="UP000637423">
    <property type="component" value="Unassembled WGS sequence"/>
</dbReference>
<dbReference type="Gene3D" id="3.40.190.290">
    <property type="match status" value="1"/>
</dbReference>
<dbReference type="InterPro" id="IPR005119">
    <property type="entry name" value="LysR_subst-bd"/>
</dbReference>
<evidence type="ECO:0000256" key="1">
    <source>
        <dbReference type="ARBA" id="ARBA00009437"/>
    </source>
</evidence>
<dbReference type="PRINTS" id="PR00039">
    <property type="entry name" value="HTHLYSR"/>
</dbReference>
<evidence type="ECO:0000313" key="7">
    <source>
        <dbReference type="Proteomes" id="UP000637423"/>
    </source>
</evidence>
<keyword evidence="2" id="KW-0805">Transcription regulation</keyword>
<keyword evidence="3" id="KW-0238">DNA-binding</keyword>
<dbReference type="PROSITE" id="PS50931">
    <property type="entry name" value="HTH_LYSR"/>
    <property type="match status" value="1"/>
</dbReference>
<dbReference type="SUPFAM" id="SSF46785">
    <property type="entry name" value="Winged helix' DNA-binding domain"/>
    <property type="match status" value="1"/>
</dbReference>
<dbReference type="GO" id="GO:0005829">
    <property type="term" value="C:cytosol"/>
    <property type="evidence" value="ECO:0007669"/>
    <property type="project" value="TreeGrafter"/>
</dbReference>
<keyword evidence="4" id="KW-0804">Transcription</keyword>
<evidence type="ECO:0000259" key="5">
    <source>
        <dbReference type="PROSITE" id="PS50931"/>
    </source>
</evidence>
<dbReference type="GO" id="GO:0003700">
    <property type="term" value="F:DNA-binding transcription factor activity"/>
    <property type="evidence" value="ECO:0007669"/>
    <property type="project" value="InterPro"/>
</dbReference>
<dbReference type="Pfam" id="PF03466">
    <property type="entry name" value="LysR_substrate"/>
    <property type="match status" value="1"/>
</dbReference>
<dbReference type="Gene3D" id="1.10.10.10">
    <property type="entry name" value="Winged helix-like DNA-binding domain superfamily/Winged helix DNA-binding domain"/>
    <property type="match status" value="1"/>
</dbReference>
<dbReference type="InterPro" id="IPR036390">
    <property type="entry name" value="WH_DNA-bd_sf"/>
</dbReference>
<dbReference type="SUPFAM" id="SSF53850">
    <property type="entry name" value="Periplasmic binding protein-like II"/>
    <property type="match status" value="1"/>
</dbReference>
<proteinExistence type="inferred from homology"/>
<dbReference type="EMBL" id="BMED01000001">
    <property type="protein sequence ID" value="GGC67971.1"/>
    <property type="molecule type" value="Genomic_DNA"/>
</dbReference>
<evidence type="ECO:0000313" key="6">
    <source>
        <dbReference type="EMBL" id="GGC67971.1"/>
    </source>
</evidence>
<dbReference type="RefSeq" id="WP_188565181.1">
    <property type="nucleotide sequence ID" value="NZ_BMED01000001.1"/>
</dbReference>
<comment type="similarity">
    <text evidence="1">Belongs to the LysR transcriptional regulatory family.</text>
</comment>
<reference evidence="6" key="2">
    <citation type="submission" date="2020-09" db="EMBL/GenBank/DDBJ databases">
        <authorList>
            <person name="Sun Q."/>
            <person name="Zhou Y."/>
        </authorList>
    </citation>
    <scope>NUCLEOTIDE SEQUENCE</scope>
    <source>
        <strain evidence="6">CGMCC 1.10998</strain>
    </source>
</reference>
<organism evidence="6 7">
    <name type="scientific">Undibacterium terreum</name>
    <dbReference type="NCBI Taxonomy" id="1224302"/>
    <lineage>
        <taxon>Bacteria</taxon>
        <taxon>Pseudomonadati</taxon>
        <taxon>Pseudomonadota</taxon>
        <taxon>Betaproteobacteria</taxon>
        <taxon>Burkholderiales</taxon>
        <taxon>Oxalobacteraceae</taxon>
        <taxon>Undibacterium</taxon>
    </lineage>
</organism>
<protein>
    <submittedName>
        <fullName evidence="6">Transcription regulator, LysR family protein</fullName>
    </submittedName>
</protein>
<keyword evidence="7" id="KW-1185">Reference proteome</keyword>
<evidence type="ECO:0000256" key="2">
    <source>
        <dbReference type="ARBA" id="ARBA00023015"/>
    </source>
</evidence>
<dbReference type="CDD" id="cd05466">
    <property type="entry name" value="PBP2_LTTR_substrate"/>
    <property type="match status" value="1"/>
</dbReference>
<dbReference type="InterPro" id="IPR000847">
    <property type="entry name" value="LysR_HTH_N"/>
</dbReference>
<dbReference type="GO" id="GO:0003677">
    <property type="term" value="F:DNA binding"/>
    <property type="evidence" value="ECO:0007669"/>
    <property type="project" value="UniProtKB-KW"/>
</dbReference>
<feature type="domain" description="HTH lysR-type" evidence="5">
    <location>
        <begin position="4"/>
        <end position="61"/>
    </location>
</feature>
<dbReference type="AlphaFoldDB" id="A0A916UDK6"/>
<accession>A0A916UDK6</accession>
<evidence type="ECO:0000256" key="4">
    <source>
        <dbReference type="ARBA" id="ARBA00023163"/>
    </source>
</evidence>
<reference evidence="6" key="1">
    <citation type="journal article" date="2014" name="Int. J. Syst. Evol. Microbiol.">
        <title>Complete genome sequence of Corynebacterium casei LMG S-19264T (=DSM 44701T), isolated from a smear-ripened cheese.</title>
        <authorList>
            <consortium name="US DOE Joint Genome Institute (JGI-PGF)"/>
            <person name="Walter F."/>
            <person name="Albersmeier A."/>
            <person name="Kalinowski J."/>
            <person name="Ruckert C."/>
        </authorList>
    </citation>
    <scope>NUCLEOTIDE SEQUENCE</scope>
    <source>
        <strain evidence="6">CGMCC 1.10998</strain>
    </source>
</reference>
<gene>
    <name evidence="6" type="ORF">GCM10011396_13780</name>
</gene>